<feature type="transmembrane region" description="Helical" evidence="1">
    <location>
        <begin position="29"/>
        <end position="47"/>
    </location>
</feature>
<reference evidence="3 4" key="1">
    <citation type="submission" date="2023-08" db="EMBL/GenBank/DDBJ databases">
        <authorList>
            <person name="Girao M."/>
            <person name="Carvalho M.F."/>
        </authorList>
    </citation>
    <scope>NUCLEOTIDE SEQUENCE [LARGE SCALE GENOMIC DNA]</scope>
    <source>
        <strain evidence="3 4">CT-R113</strain>
    </source>
</reference>
<evidence type="ECO:0000313" key="4">
    <source>
        <dbReference type="Proteomes" id="UP001356095"/>
    </source>
</evidence>
<protein>
    <submittedName>
        <fullName evidence="3">DUF58 domain-containing protein</fullName>
    </submittedName>
</protein>
<sequence>MPTVRGWLVVGAGLVLLAVGVVSQYQELALLGGVAVTAVAVASLVVGRPAAVSVRRSLPSPRTSPGSALRVRVETRNPGRRSVRVVEPVRGHGGERPVRLPSLGARAEGGTEYRVRATRRGVVTLGPLRAGRADPLGLAAVYRECGGTDQVWVHPRWERLRTVPVGRVADPEGTADGAPAGAQTFHSLRDYVPGDDLRLVHWRSSARLDRLVVREYIDTSQPRLHVIVDDRPTAGGEERLDEVASAAASVLATGVQASLHCETSLVSGRGRDSSGGLPPLLDLLSEARPTPDADLARAFRMARTRPAGDTAVLISGALTTTDLRSFGELGHHYSALIAVTVGAEDRPNAPASVTLLAAGDAAGFVERWNETPWSR</sequence>
<accession>A0ABU7KB80</accession>
<feature type="domain" description="DUF58" evidence="2">
    <location>
        <begin position="188"/>
        <end position="339"/>
    </location>
</feature>
<dbReference type="RefSeq" id="WP_330093255.1">
    <property type="nucleotide sequence ID" value="NZ_JAUZMY010000020.1"/>
</dbReference>
<keyword evidence="1" id="KW-0812">Transmembrane</keyword>
<dbReference type="InterPro" id="IPR002881">
    <property type="entry name" value="DUF58"/>
</dbReference>
<evidence type="ECO:0000256" key="1">
    <source>
        <dbReference type="SAM" id="Phobius"/>
    </source>
</evidence>
<evidence type="ECO:0000259" key="2">
    <source>
        <dbReference type="Pfam" id="PF01882"/>
    </source>
</evidence>
<dbReference type="PANTHER" id="PTHR34351">
    <property type="entry name" value="SLR1927 PROTEIN-RELATED"/>
    <property type="match status" value="1"/>
</dbReference>
<keyword evidence="4" id="KW-1185">Reference proteome</keyword>
<organism evidence="3 4">
    <name type="scientific">Nocardiopsis codii</name>
    <dbReference type="NCBI Taxonomy" id="3065942"/>
    <lineage>
        <taxon>Bacteria</taxon>
        <taxon>Bacillati</taxon>
        <taxon>Actinomycetota</taxon>
        <taxon>Actinomycetes</taxon>
        <taxon>Streptosporangiales</taxon>
        <taxon>Nocardiopsidaceae</taxon>
        <taxon>Nocardiopsis</taxon>
    </lineage>
</organism>
<dbReference type="PANTHER" id="PTHR34351:SF1">
    <property type="entry name" value="SLR1927 PROTEIN"/>
    <property type="match status" value="1"/>
</dbReference>
<dbReference type="Pfam" id="PF01882">
    <property type="entry name" value="DUF58"/>
    <property type="match status" value="1"/>
</dbReference>
<keyword evidence="1" id="KW-0472">Membrane</keyword>
<dbReference type="Proteomes" id="UP001356095">
    <property type="component" value="Unassembled WGS sequence"/>
</dbReference>
<proteinExistence type="predicted"/>
<gene>
    <name evidence="3" type="ORF">Q8791_19875</name>
</gene>
<keyword evidence="1" id="KW-1133">Transmembrane helix</keyword>
<evidence type="ECO:0000313" key="3">
    <source>
        <dbReference type="EMBL" id="MEE2039483.1"/>
    </source>
</evidence>
<comment type="caution">
    <text evidence="3">The sequence shown here is derived from an EMBL/GenBank/DDBJ whole genome shotgun (WGS) entry which is preliminary data.</text>
</comment>
<name>A0ABU7KB80_9ACTN</name>
<dbReference type="EMBL" id="JAUZMY010000020">
    <property type="protein sequence ID" value="MEE2039483.1"/>
    <property type="molecule type" value="Genomic_DNA"/>
</dbReference>
<feature type="transmembrane region" description="Helical" evidence="1">
    <location>
        <begin position="7"/>
        <end position="23"/>
    </location>
</feature>